<evidence type="ECO:0000313" key="7">
    <source>
        <dbReference type="Proteomes" id="UP001281447"/>
    </source>
</evidence>
<dbReference type="Proteomes" id="UP001281447">
    <property type="component" value="Unassembled WGS sequence"/>
</dbReference>
<evidence type="ECO:0000256" key="3">
    <source>
        <dbReference type="ARBA" id="ARBA00023306"/>
    </source>
</evidence>
<keyword evidence="7" id="KW-1185">Reference proteome</keyword>
<name>A0ABU5CC83_9BACI</name>
<dbReference type="SUPFAM" id="SSF63848">
    <property type="entry name" value="Cell-division inhibitor MinC, C-terminal domain"/>
    <property type="match status" value="1"/>
</dbReference>
<keyword evidence="1" id="KW-0132">Cell division</keyword>
<proteinExistence type="predicted"/>
<evidence type="ECO:0000259" key="5">
    <source>
        <dbReference type="Pfam" id="PF03775"/>
    </source>
</evidence>
<comment type="caution">
    <text evidence="6">The sequence shown here is derived from an EMBL/GenBank/DDBJ whole genome shotgun (WGS) entry which is preliminary data.</text>
</comment>
<keyword evidence="3" id="KW-0131">Cell cycle</keyword>
<dbReference type="InterPro" id="IPR036145">
    <property type="entry name" value="MinC_C_sf"/>
</dbReference>
<evidence type="ECO:0000256" key="1">
    <source>
        <dbReference type="ARBA" id="ARBA00022618"/>
    </source>
</evidence>
<comment type="subunit">
    <text evidence="4">Interacts with MinD and FtsZ.</text>
</comment>
<evidence type="ECO:0000256" key="4">
    <source>
        <dbReference type="ARBA" id="ARBA00046874"/>
    </source>
</evidence>
<evidence type="ECO:0000256" key="2">
    <source>
        <dbReference type="ARBA" id="ARBA00023210"/>
    </source>
</evidence>
<dbReference type="Gene3D" id="2.160.20.70">
    <property type="match status" value="1"/>
</dbReference>
<gene>
    <name evidence="6" type="primary">minC</name>
    <name evidence="6" type="ORF">RWE15_24445</name>
</gene>
<dbReference type="EMBL" id="JAWDIP010000004">
    <property type="protein sequence ID" value="MDY0396870.1"/>
    <property type="molecule type" value="Genomic_DNA"/>
</dbReference>
<dbReference type="NCBIfam" id="TIGR01222">
    <property type="entry name" value="minC"/>
    <property type="match status" value="1"/>
</dbReference>
<feature type="domain" description="Septum formation inhibitor MinC C-terminal" evidence="5">
    <location>
        <begin position="12"/>
        <end position="111"/>
    </location>
</feature>
<protein>
    <submittedName>
        <fullName evidence="6">Septum site-determining protein MinC</fullName>
    </submittedName>
</protein>
<dbReference type="InterPro" id="IPR005526">
    <property type="entry name" value="Septum_form_inhib_MinC_C"/>
</dbReference>
<sequence length="134" mass="14909">MRWKEESNINVFNKVVRSGQVLTVTGDLLLVGDVNPGGKVEASGNIYIMGRLHGIAHAGTEGDKEAIIAASYLNPTQLRIAEYISRAPDYESDGVMMECGYIDEKEDKILVDRLQVLSRKRTSLSGFERRMYNG</sequence>
<dbReference type="InterPro" id="IPR013033">
    <property type="entry name" value="MinC"/>
</dbReference>
<dbReference type="Pfam" id="PF03775">
    <property type="entry name" value="MinC_C"/>
    <property type="match status" value="1"/>
</dbReference>
<dbReference type="PANTHER" id="PTHR34108:SF1">
    <property type="entry name" value="SEPTUM SITE-DETERMINING PROTEIN MINC"/>
    <property type="match status" value="1"/>
</dbReference>
<dbReference type="PANTHER" id="PTHR34108">
    <property type="entry name" value="SEPTUM SITE-DETERMINING PROTEIN MINC"/>
    <property type="match status" value="1"/>
</dbReference>
<dbReference type="InterPro" id="IPR016098">
    <property type="entry name" value="CAP/MinC_C"/>
</dbReference>
<accession>A0ABU5CC83</accession>
<evidence type="ECO:0000313" key="6">
    <source>
        <dbReference type="EMBL" id="MDY0396870.1"/>
    </source>
</evidence>
<reference evidence="6 7" key="1">
    <citation type="submission" date="2023-10" db="EMBL/GenBank/DDBJ databases">
        <title>Virgibacillus halophilus 5B73C genome.</title>
        <authorList>
            <person name="Miliotis G."/>
            <person name="Sengupta P."/>
            <person name="Hameed A."/>
            <person name="Chuvochina M."/>
            <person name="Mcdonagh F."/>
            <person name="Simpson A.C."/>
            <person name="Singh N.K."/>
            <person name="Rekha P.D."/>
            <person name="Raman K."/>
            <person name="Hugenholtz P."/>
            <person name="Venkateswaran K."/>
        </authorList>
    </citation>
    <scope>NUCLEOTIDE SEQUENCE [LARGE SCALE GENOMIC DNA]</scope>
    <source>
        <strain evidence="6 7">5B73C</strain>
    </source>
</reference>
<keyword evidence="2" id="KW-0717">Septation</keyword>
<organism evidence="6 7">
    <name type="scientific">Tigheibacillus halophilus</name>
    <dbReference type="NCBI Taxonomy" id="361280"/>
    <lineage>
        <taxon>Bacteria</taxon>
        <taxon>Bacillati</taxon>
        <taxon>Bacillota</taxon>
        <taxon>Bacilli</taxon>
        <taxon>Bacillales</taxon>
        <taxon>Bacillaceae</taxon>
        <taxon>Tigheibacillus</taxon>
    </lineage>
</organism>